<dbReference type="KEGG" id="btrm:SAMEA390648700325"/>
<dbReference type="NCBIfam" id="NF001463">
    <property type="entry name" value="PRK00321.1-4"/>
    <property type="match status" value="1"/>
</dbReference>
<protein>
    <recommendedName>
        <fullName evidence="3 6">Recombination-associated protein RdgC</fullName>
    </recommendedName>
</protein>
<evidence type="ECO:0000256" key="1">
    <source>
        <dbReference type="ARBA" id="ARBA00004453"/>
    </source>
</evidence>
<dbReference type="PATRIC" id="fig|123899.6.peg.307"/>
<comment type="subcellular location">
    <subcellularLocation>
        <location evidence="1 6">Cytoplasm</location>
        <location evidence="1 6">Nucleoid</location>
    </subcellularLocation>
</comment>
<keyword evidence="8" id="KW-1185">Reference proteome</keyword>
<evidence type="ECO:0000256" key="2">
    <source>
        <dbReference type="ARBA" id="ARBA00008657"/>
    </source>
</evidence>
<dbReference type="GO" id="GO:0043590">
    <property type="term" value="C:bacterial nucleoid"/>
    <property type="evidence" value="ECO:0007669"/>
    <property type="project" value="TreeGrafter"/>
</dbReference>
<dbReference type="GeneID" id="56588262"/>
<dbReference type="HAMAP" id="MF_00194">
    <property type="entry name" value="RdgC"/>
    <property type="match status" value="1"/>
</dbReference>
<reference evidence="7 8" key="1">
    <citation type="submission" date="2016-04" db="EMBL/GenBank/DDBJ databases">
        <authorList>
            <consortium name="Pathogen Informatics"/>
        </authorList>
    </citation>
    <scope>NUCLEOTIDE SEQUENCE [LARGE SCALE GENOMIC DNA]</scope>
    <source>
        <strain evidence="7 8">H044680328</strain>
    </source>
</reference>
<dbReference type="GO" id="GO:0000018">
    <property type="term" value="P:regulation of DNA recombination"/>
    <property type="evidence" value="ECO:0007669"/>
    <property type="project" value="TreeGrafter"/>
</dbReference>
<keyword evidence="4 6" id="KW-0963">Cytoplasm</keyword>
<dbReference type="InterPro" id="IPR007476">
    <property type="entry name" value="RdgC"/>
</dbReference>
<keyword evidence="5 6" id="KW-0233">DNA recombination</keyword>
<dbReference type="OrthoDB" id="5290530at2"/>
<evidence type="ECO:0000256" key="4">
    <source>
        <dbReference type="ARBA" id="ARBA00022490"/>
    </source>
</evidence>
<dbReference type="STRING" id="123899.SAMEA3906487_00325"/>
<dbReference type="AlphaFoldDB" id="A0A157S824"/>
<dbReference type="Pfam" id="PF04381">
    <property type="entry name" value="RdgC"/>
    <property type="match status" value="1"/>
</dbReference>
<sequence length="298" mass="32861">MWFKNLKVYRLSAAWSCLGETLEAALAKHAYQRGSNLEMQRLGWVSPRENGQLAHVVNGQILLSLRAEKKVLPSSAINQAAKARAKEIEEQQGYKPGRKQMKEIKERVTDELMPRALSVYRDTRAWIDTKNGWLVIDAAADGKADEVIGLLAKTVDPLPLEYLYVTQPPAAAMTGWLATDEAPDNFSIDQDTELRASGASKATVRYIKHSVDADDVCRHIQSGKQCTRLAMTWADRVSFVLTEGLDIKRVTPLDVVKEGSGPGLPDDERFDSDFALMTGELAKLLAELVHALGGETAA</sequence>
<dbReference type="PANTHER" id="PTHR38103:SF1">
    <property type="entry name" value="RECOMBINATION-ASSOCIATED PROTEIN RDGC"/>
    <property type="match status" value="1"/>
</dbReference>
<proteinExistence type="inferred from homology"/>
<evidence type="ECO:0000256" key="3">
    <source>
        <dbReference type="ARBA" id="ARBA00022296"/>
    </source>
</evidence>
<dbReference type="GO" id="GO:0006310">
    <property type="term" value="P:DNA recombination"/>
    <property type="evidence" value="ECO:0007669"/>
    <property type="project" value="UniProtKB-UniRule"/>
</dbReference>
<evidence type="ECO:0000313" key="8">
    <source>
        <dbReference type="Proteomes" id="UP000076825"/>
    </source>
</evidence>
<dbReference type="PANTHER" id="PTHR38103">
    <property type="entry name" value="RECOMBINATION-ASSOCIATED PROTEIN RDGC"/>
    <property type="match status" value="1"/>
</dbReference>
<dbReference type="Proteomes" id="UP000076825">
    <property type="component" value="Chromosome 1"/>
</dbReference>
<organism evidence="7 8">
    <name type="scientific">Bordetella trematum</name>
    <dbReference type="NCBI Taxonomy" id="123899"/>
    <lineage>
        <taxon>Bacteria</taxon>
        <taxon>Pseudomonadati</taxon>
        <taxon>Pseudomonadota</taxon>
        <taxon>Betaproteobacteria</taxon>
        <taxon>Burkholderiales</taxon>
        <taxon>Alcaligenaceae</taxon>
        <taxon>Bordetella</taxon>
    </lineage>
</organism>
<dbReference type="RefSeq" id="WP_063491469.1">
    <property type="nucleotide sequence ID" value="NZ_CP016340.1"/>
</dbReference>
<dbReference type="NCBIfam" id="NF001464">
    <property type="entry name" value="PRK00321.1-5"/>
    <property type="match status" value="1"/>
</dbReference>
<dbReference type="GO" id="GO:0005737">
    <property type="term" value="C:cytoplasm"/>
    <property type="evidence" value="ECO:0007669"/>
    <property type="project" value="UniProtKB-UniRule"/>
</dbReference>
<gene>
    <name evidence="7" type="primary">rdgC_1</name>
    <name evidence="6" type="synonym">rdgC</name>
    <name evidence="7" type="ORF">SAMEA3906487_00325</name>
</gene>
<comment type="function">
    <text evidence="6">May be involved in recombination.</text>
</comment>
<evidence type="ECO:0000256" key="6">
    <source>
        <dbReference type="HAMAP-Rule" id="MF_00194"/>
    </source>
</evidence>
<dbReference type="EMBL" id="LT546645">
    <property type="protein sequence ID" value="SAI66572.1"/>
    <property type="molecule type" value="Genomic_DNA"/>
</dbReference>
<accession>A0A157S824</accession>
<name>A0A157S824_9BORD</name>
<comment type="similarity">
    <text evidence="2 6">Belongs to the RdgC family.</text>
</comment>
<dbReference type="GO" id="GO:0003690">
    <property type="term" value="F:double-stranded DNA binding"/>
    <property type="evidence" value="ECO:0007669"/>
    <property type="project" value="TreeGrafter"/>
</dbReference>
<evidence type="ECO:0000313" key="7">
    <source>
        <dbReference type="EMBL" id="SAI66572.1"/>
    </source>
</evidence>
<evidence type="ECO:0000256" key="5">
    <source>
        <dbReference type="ARBA" id="ARBA00023172"/>
    </source>
</evidence>